<accession>K0KP66</accession>
<sequence>MSTQLNNVEEVEEALKAHDGSFVHINFINEGDIDSREQNEYFEEIASKAKSKNIEEAFYRVSLDDNPQIKDQLMVCPYENYNSNDSFISVFHEMNLMGFAKTDDKNEVEELYKGLSEVLAEDD</sequence>
<dbReference type="AlphaFoldDB" id="K0KP66"/>
<comment type="caution">
    <text evidence="1">The sequence shown here is derived from an EMBL/GenBank/DDBJ whole genome shotgun (WGS) entry which is preliminary data.</text>
</comment>
<dbReference type="InParanoid" id="K0KP66"/>
<dbReference type="Proteomes" id="UP000009328">
    <property type="component" value="Unassembled WGS sequence"/>
</dbReference>
<reference evidence="1 2" key="1">
    <citation type="journal article" date="2012" name="Eukaryot. Cell">
        <title>Draft genome sequence of Wickerhamomyces ciferrii NRRL Y-1031 F-60-10.</title>
        <authorList>
            <person name="Schneider J."/>
            <person name="Andrea H."/>
            <person name="Blom J."/>
            <person name="Jaenicke S."/>
            <person name="Ruckert C."/>
            <person name="Schorsch C."/>
            <person name="Szczepanowski R."/>
            <person name="Farwick M."/>
            <person name="Goesmann A."/>
            <person name="Puhler A."/>
            <person name="Schaffer S."/>
            <person name="Tauch A."/>
            <person name="Kohler T."/>
            <person name="Brinkrolf K."/>
        </authorList>
    </citation>
    <scope>NUCLEOTIDE SEQUENCE [LARGE SCALE GENOMIC DNA]</scope>
    <source>
        <strain evidence="2">ATCC 14091 / BCRC 22168 / CBS 111 / JCM 3599 / NBRC 0793 / NRRL Y-1031 F-60-10</strain>
    </source>
</reference>
<proteinExistence type="predicted"/>
<dbReference type="EMBL" id="CAIF01000057">
    <property type="protein sequence ID" value="CCH42913.1"/>
    <property type="molecule type" value="Genomic_DNA"/>
</dbReference>
<organism evidence="1 2">
    <name type="scientific">Wickerhamomyces ciferrii (strain ATCC 14091 / BCRC 22168 / CBS 111 / JCM 3599 / NBRC 0793 / NRRL Y-1031 F-60-10)</name>
    <name type="common">Yeast</name>
    <name type="synonym">Pichia ciferrii</name>
    <dbReference type="NCBI Taxonomy" id="1206466"/>
    <lineage>
        <taxon>Eukaryota</taxon>
        <taxon>Fungi</taxon>
        <taxon>Dikarya</taxon>
        <taxon>Ascomycota</taxon>
        <taxon>Saccharomycotina</taxon>
        <taxon>Saccharomycetes</taxon>
        <taxon>Phaffomycetales</taxon>
        <taxon>Wickerhamomycetaceae</taxon>
        <taxon>Wickerhamomyces</taxon>
    </lineage>
</organism>
<name>K0KP66_WICCF</name>
<evidence type="ECO:0000313" key="1">
    <source>
        <dbReference type="EMBL" id="CCH42913.1"/>
    </source>
</evidence>
<dbReference type="SUPFAM" id="SSF52833">
    <property type="entry name" value="Thioredoxin-like"/>
    <property type="match status" value="1"/>
</dbReference>
<dbReference type="InterPro" id="IPR036249">
    <property type="entry name" value="Thioredoxin-like_sf"/>
</dbReference>
<dbReference type="HOGENOM" id="CLU_1826811_0_0_1"/>
<dbReference type="Gene3D" id="3.40.30.10">
    <property type="entry name" value="Glutaredoxin"/>
    <property type="match status" value="1"/>
</dbReference>
<protein>
    <submittedName>
        <fullName evidence="1">Uncharacterized protein</fullName>
    </submittedName>
</protein>
<keyword evidence="2" id="KW-1185">Reference proteome</keyword>
<gene>
    <name evidence="1" type="ORF">BN7_2459</name>
</gene>
<evidence type="ECO:0000313" key="2">
    <source>
        <dbReference type="Proteomes" id="UP000009328"/>
    </source>
</evidence>